<comment type="subcellular location">
    <subcellularLocation>
        <location evidence="1">Virion</location>
    </subcellularLocation>
</comment>
<geneLocation type="plasmid" evidence="4 5">
    <name>pCKL555A</name>
</geneLocation>
<proteinExistence type="predicted"/>
<sequence length="395" mass="43360">MAKTLFEMKQDLITIGTQLQKVENEIAEKAVDPKVTTDDLNKLTATKADLKTRFDLLKAQHDQLEAEQKTALAAKQASTKKVLDGADDEKAKIIKAKAFLIKAVMTKQPIPDDVKAILGTNVQNALGAGSSLGNGDKLLPSTMTQELLTEPMATNPLRGISTFTNITNLEIPKLLFTLDDDDFLADDSATAKELVAEGDTVSFIRNKFKVFCDITETVLNGTETNLVATVQAGLQSGLAKKEKKVAFESTTPTDMSFYKKNEAGTDYLITKKTGSTMYEAIMAALADLEDDYAENAKIVMKKADYFTMIKELANNNTALFVAPPEQILGAPVVFCDLATVPVVGDFRYSHYNYDLNMIYDQDKNVKTGIESFVLTAWIDHKIKLKSAFRLAVVTP</sequence>
<dbReference type="NCBIfam" id="TIGR01554">
    <property type="entry name" value="major_cap_HK97"/>
    <property type="match status" value="1"/>
</dbReference>
<dbReference type="eggNOG" id="COG4653">
    <property type="taxonomic scope" value="Bacteria"/>
</dbReference>
<dbReference type="InterPro" id="IPR054612">
    <property type="entry name" value="Phage_capsid-like_C"/>
</dbReference>
<dbReference type="RefSeq" id="WP_011930412.1">
    <property type="nucleotide sequence ID" value="NC_009466.1"/>
</dbReference>
<name>A5F9J3_CLOK5</name>
<evidence type="ECO:0000313" key="4">
    <source>
        <dbReference type="EMBL" id="ABQ23665.1"/>
    </source>
</evidence>
<keyword evidence="4" id="KW-0614">Plasmid</keyword>
<evidence type="ECO:0000256" key="1">
    <source>
        <dbReference type="ARBA" id="ARBA00004328"/>
    </source>
</evidence>
<dbReference type="Proteomes" id="UP000002411">
    <property type="component" value="Plasmid pCKL555A"/>
</dbReference>
<evidence type="ECO:0000256" key="2">
    <source>
        <dbReference type="SAM" id="Coils"/>
    </source>
</evidence>
<organism evidence="4 5">
    <name type="scientific">Clostridium kluyveri (strain ATCC 8527 / DSM 555 / NBRC 12016 / NCIMB 10680 / K1)</name>
    <dbReference type="NCBI Taxonomy" id="431943"/>
    <lineage>
        <taxon>Bacteria</taxon>
        <taxon>Bacillati</taxon>
        <taxon>Bacillota</taxon>
        <taxon>Clostridia</taxon>
        <taxon>Eubacteriales</taxon>
        <taxon>Clostridiaceae</taxon>
        <taxon>Clostridium</taxon>
    </lineage>
</organism>
<reference evidence="4 5" key="1">
    <citation type="journal article" date="2008" name="Proc. Natl. Acad. Sci. U.S.A.">
        <title>The genome of Clostridium kluyveri, a strict anaerobe with unique metabolic features.</title>
        <authorList>
            <person name="Seedorf H."/>
            <person name="Fricke W.F."/>
            <person name="Veith B."/>
            <person name="Brueggemann H."/>
            <person name="Liesegang H."/>
            <person name="Strittmatter A."/>
            <person name="Miethke M."/>
            <person name="Buckel W."/>
            <person name="Hinderberger J."/>
            <person name="Li F."/>
            <person name="Hagemeier C."/>
            <person name="Thauer R.K."/>
            <person name="Gottschalk G."/>
        </authorList>
    </citation>
    <scope>NUCLEOTIDE SEQUENCE [LARGE SCALE GENOMIC DNA]</scope>
    <source>
        <strain evidence="5">ATCC 8527 / DSM 555 / NCIMB 10680</strain>
        <plasmid evidence="4 5">pCKL555A</plasmid>
    </source>
</reference>
<protein>
    <submittedName>
        <fullName evidence="4">Predicted major capsid phage protein</fullName>
    </submittedName>
</protein>
<feature type="coiled-coil region" evidence="2">
    <location>
        <begin position="40"/>
        <end position="67"/>
    </location>
</feature>
<accession>A5F9J3</accession>
<gene>
    <name evidence="4" type="ordered locus">CKL_4066</name>
</gene>
<dbReference type="SUPFAM" id="SSF56563">
    <property type="entry name" value="Major capsid protein gp5"/>
    <property type="match status" value="1"/>
</dbReference>
<evidence type="ECO:0000313" key="5">
    <source>
        <dbReference type="Proteomes" id="UP000002411"/>
    </source>
</evidence>
<feature type="domain" description="Phage capsid-like C-terminal" evidence="3">
    <location>
        <begin position="137"/>
        <end position="391"/>
    </location>
</feature>
<evidence type="ECO:0000259" key="3">
    <source>
        <dbReference type="Pfam" id="PF05065"/>
    </source>
</evidence>
<dbReference type="EMBL" id="CP000674">
    <property type="protein sequence ID" value="ABQ23665.1"/>
    <property type="molecule type" value="Genomic_DNA"/>
</dbReference>
<dbReference type="Pfam" id="PF05065">
    <property type="entry name" value="Phage_capsid"/>
    <property type="match status" value="1"/>
</dbReference>
<dbReference type="KEGG" id="ckl:CKL_4066"/>
<dbReference type="HOGENOM" id="CLU_062189_0_0_9"/>
<dbReference type="InterPro" id="IPR024455">
    <property type="entry name" value="Phage_capsid"/>
</dbReference>
<keyword evidence="5" id="KW-1185">Reference proteome</keyword>
<dbReference type="AlphaFoldDB" id="A5F9J3"/>
<keyword evidence="2" id="KW-0175">Coiled coil</keyword>